<dbReference type="InterPro" id="IPR032675">
    <property type="entry name" value="LRR_dom_sf"/>
</dbReference>
<dbReference type="Pfam" id="PF24758">
    <property type="entry name" value="LRR_At5g56370"/>
    <property type="match status" value="1"/>
</dbReference>
<sequence length="381" mass="44611">MFNRRRNPAVDRVSALPDFILYKILSFLPTKQAVATSVLSKRWRPLWFSLPTLDLDDKAFATFERFSLFVYSLFLSRDITLPLRSFRLTCGNSSPCDPYAINRFVYAAVQRGLRHLHLNMKDNLQRYVRIKLPSCVLTCRTLTVLKLKKVAIDDLPYVDFPSLETLHLVWVSFRLHEDVMKFIAGCPILQDLRTKYLLGIRGHRGHGEVTSLPKLRRAEISNLDIPFSLLHNVDFLRAELKCTYFSDVPEFHNLTHMELIFEFTKWRWNWLLEALNHCPKLHHLTIQKVLKYKDAICDEDWEDPHFVPECISSLLKTCCLRNYKGIKCELQFAKYILQNSKVLRTMTIQSTFEVDMTEKLQMLMKLSVLPRSSATCKLSFE</sequence>
<protein>
    <submittedName>
        <fullName evidence="3">FBD-associated F-box protein At4g10400-like</fullName>
    </submittedName>
</protein>
<organism evidence="2 3">
    <name type="scientific">Abrus precatorius</name>
    <name type="common">Indian licorice</name>
    <name type="synonym">Glycine abrus</name>
    <dbReference type="NCBI Taxonomy" id="3816"/>
    <lineage>
        <taxon>Eukaryota</taxon>
        <taxon>Viridiplantae</taxon>
        <taxon>Streptophyta</taxon>
        <taxon>Embryophyta</taxon>
        <taxon>Tracheophyta</taxon>
        <taxon>Spermatophyta</taxon>
        <taxon>Magnoliopsida</taxon>
        <taxon>eudicotyledons</taxon>
        <taxon>Gunneridae</taxon>
        <taxon>Pentapetalae</taxon>
        <taxon>rosids</taxon>
        <taxon>fabids</taxon>
        <taxon>Fabales</taxon>
        <taxon>Fabaceae</taxon>
        <taxon>Papilionoideae</taxon>
        <taxon>50 kb inversion clade</taxon>
        <taxon>NPAAA clade</taxon>
        <taxon>indigoferoid/millettioid clade</taxon>
        <taxon>Abreae</taxon>
        <taxon>Abrus</taxon>
    </lineage>
</organism>
<name>A0A8B8KWG7_ABRPR</name>
<dbReference type="SUPFAM" id="SSF81383">
    <property type="entry name" value="F-box domain"/>
    <property type="match status" value="1"/>
</dbReference>
<proteinExistence type="predicted"/>
<dbReference type="RefSeq" id="XP_027348301.1">
    <property type="nucleotide sequence ID" value="XM_027492500.1"/>
</dbReference>
<dbReference type="AlphaFoldDB" id="A0A8B8KWG7"/>
<evidence type="ECO:0000313" key="3">
    <source>
        <dbReference type="RefSeq" id="XP_027348301.1"/>
    </source>
</evidence>
<evidence type="ECO:0000259" key="1">
    <source>
        <dbReference type="PROSITE" id="PS50181"/>
    </source>
</evidence>
<dbReference type="PANTHER" id="PTHR31293">
    <property type="entry name" value="RNI-LIKE SUPERFAMILY PROTEIN"/>
    <property type="match status" value="1"/>
</dbReference>
<dbReference type="Proteomes" id="UP000694853">
    <property type="component" value="Unplaced"/>
</dbReference>
<accession>A0A8B8KWG7</accession>
<dbReference type="Pfam" id="PF00646">
    <property type="entry name" value="F-box"/>
    <property type="match status" value="1"/>
</dbReference>
<dbReference type="CDD" id="cd22160">
    <property type="entry name" value="F-box_AtFBL13-like"/>
    <property type="match status" value="1"/>
</dbReference>
<dbReference type="SUPFAM" id="SSF52047">
    <property type="entry name" value="RNI-like"/>
    <property type="match status" value="1"/>
</dbReference>
<dbReference type="Gene3D" id="3.80.10.10">
    <property type="entry name" value="Ribonuclease Inhibitor"/>
    <property type="match status" value="1"/>
</dbReference>
<dbReference type="PROSITE" id="PS50181">
    <property type="entry name" value="FBOX"/>
    <property type="match status" value="1"/>
</dbReference>
<dbReference type="SMART" id="SM00579">
    <property type="entry name" value="FBD"/>
    <property type="match status" value="1"/>
</dbReference>
<dbReference type="InterPro" id="IPR006566">
    <property type="entry name" value="FBD"/>
</dbReference>
<feature type="domain" description="F-box" evidence="1">
    <location>
        <begin position="10"/>
        <end position="63"/>
    </location>
</feature>
<dbReference type="InterPro" id="IPR053781">
    <property type="entry name" value="F-box_AtFBL13-like"/>
</dbReference>
<dbReference type="OrthoDB" id="1434964at2759"/>
<gene>
    <name evidence="3" type="primary">LOC113859819</name>
</gene>
<dbReference type="PANTHER" id="PTHR31293:SF16">
    <property type="entry name" value="RNI-LIKE SUPERFAMILY PROTEIN"/>
    <property type="match status" value="1"/>
</dbReference>
<dbReference type="InterPro" id="IPR055294">
    <property type="entry name" value="FBL60-like"/>
</dbReference>
<dbReference type="Gene3D" id="1.20.1280.50">
    <property type="match status" value="1"/>
</dbReference>
<reference evidence="2" key="1">
    <citation type="journal article" date="2019" name="Toxins">
        <title>Detection of Abrin-Like and Prepropulchellin-Like Toxin Genes and Transcripts Using Whole Genome Sequencing and Full-Length Transcript Sequencing of Abrus precatorius.</title>
        <authorList>
            <person name="Hovde B.T."/>
            <person name="Daligault H.E."/>
            <person name="Hanschen E.R."/>
            <person name="Kunde Y.A."/>
            <person name="Johnson M.B."/>
            <person name="Starkenburg S.R."/>
            <person name="Johnson S.L."/>
        </authorList>
    </citation>
    <scope>NUCLEOTIDE SEQUENCE [LARGE SCALE GENOMIC DNA]</scope>
</reference>
<dbReference type="InterPro" id="IPR055411">
    <property type="entry name" value="LRR_FXL15/At3g58940/PEG3-like"/>
</dbReference>
<dbReference type="KEGG" id="aprc:113859819"/>
<reference evidence="3" key="2">
    <citation type="submission" date="2025-08" db="UniProtKB">
        <authorList>
            <consortium name="RefSeq"/>
        </authorList>
    </citation>
    <scope>IDENTIFICATION</scope>
    <source>
        <tissue evidence="3">Young leaves</tissue>
    </source>
</reference>
<dbReference type="InterPro" id="IPR036047">
    <property type="entry name" value="F-box-like_dom_sf"/>
</dbReference>
<dbReference type="InterPro" id="IPR001810">
    <property type="entry name" value="F-box_dom"/>
</dbReference>
<dbReference type="GeneID" id="113859819"/>
<evidence type="ECO:0000313" key="2">
    <source>
        <dbReference type="Proteomes" id="UP000694853"/>
    </source>
</evidence>
<dbReference type="Pfam" id="PF08387">
    <property type="entry name" value="FBD"/>
    <property type="match status" value="1"/>
</dbReference>
<keyword evidence="2" id="KW-1185">Reference proteome</keyword>